<accession>A0A2T7UQZ5</accession>
<reference evidence="1 2" key="1">
    <citation type="journal article" date="2011" name="Syst. Appl. Microbiol.">
        <title>Defluviimonas denitrificans gen. nov., sp. nov., and Pararhodobacter aggregans gen. nov., sp. nov., non-phototrophic Rhodobacteraceae from the biofilter of a marine aquaculture.</title>
        <authorList>
            <person name="Foesel B.U."/>
            <person name="Drake H.L."/>
            <person name="Schramm A."/>
        </authorList>
    </citation>
    <scope>NUCLEOTIDE SEQUENCE [LARGE SCALE GENOMIC DNA]</scope>
    <source>
        <strain evidence="1 2">D1-19</strain>
    </source>
</reference>
<evidence type="ECO:0000313" key="1">
    <source>
        <dbReference type="EMBL" id="PVE47076.1"/>
    </source>
</evidence>
<dbReference type="OrthoDB" id="1494738at2"/>
<keyword evidence="2" id="KW-1185">Reference proteome</keyword>
<protein>
    <submittedName>
        <fullName evidence="1">Uncharacterized protein</fullName>
    </submittedName>
</protein>
<proteinExistence type="predicted"/>
<sequence length="191" mass="22446">MAVFSLPWDHAPVIRCRHCRGPATYATPGRIAVTPKNEAWVRASRHLTIRQNHDPRGPAQIALFDNRDEAQAAILADHPDWHERIRYDLLRTWPEDEPLRVTCHRCGTVETRVVRDEDRFFQVEYRGQTLWAANRDHAQALIDFIEGADRRRLPDDETRAWARRIPTHFLTAKGRETIVKRLRRLIEEYEA</sequence>
<dbReference type="EMBL" id="QDDR01000006">
    <property type="protein sequence ID" value="PVE47076.1"/>
    <property type="molecule type" value="Genomic_DNA"/>
</dbReference>
<name>A0A2T7UQZ5_9RHOB</name>
<evidence type="ECO:0000313" key="2">
    <source>
        <dbReference type="Proteomes" id="UP000244810"/>
    </source>
</evidence>
<gene>
    <name evidence="1" type="ORF">DDE23_12540</name>
</gene>
<dbReference type="RefSeq" id="WP_107752088.1">
    <property type="nucleotide sequence ID" value="NZ_QBKF01000006.1"/>
</dbReference>
<dbReference type="AlphaFoldDB" id="A0A2T7UQZ5"/>
<comment type="caution">
    <text evidence="1">The sequence shown here is derived from an EMBL/GenBank/DDBJ whole genome shotgun (WGS) entry which is preliminary data.</text>
</comment>
<organism evidence="1 2">
    <name type="scientific">Pararhodobacter aggregans</name>
    <dbReference type="NCBI Taxonomy" id="404875"/>
    <lineage>
        <taxon>Bacteria</taxon>
        <taxon>Pseudomonadati</taxon>
        <taxon>Pseudomonadota</taxon>
        <taxon>Alphaproteobacteria</taxon>
        <taxon>Rhodobacterales</taxon>
        <taxon>Paracoccaceae</taxon>
        <taxon>Pararhodobacter</taxon>
    </lineage>
</organism>
<dbReference type="Proteomes" id="UP000244810">
    <property type="component" value="Unassembled WGS sequence"/>
</dbReference>